<proteinExistence type="predicted"/>
<keyword evidence="3 6" id="KW-1133">Transmembrane helix</keyword>
<keyword evidence="2 6" id="KW-0812">Transmembrane</keyword>
<evidence type="ECO:0000256" key="2">
    <source>
        <dbReference type="ARBA" id="ARBA00022692"/>
    </source>
</evidence>
<evidence type="ECO:0000313" key="7">
    <source>
        <dbReference type="EMBL" id="SEQ11587.1"/>
    </source>
</evidence>
<name>A0A1H9DE64_9HYPH</name>
<feature type="transmembrane region" description="Helical" evidence="6">
    <location>
        <begin position="103"/>
        <end position="127"/>
    </location>
</feature>
<dbReference type="Pfam" id="PF02674">
    <property type="entry name" value="Colicin_V"/>
    <property type="match status" value="1"/>
</dbReference>
<evidence type="ECO:0000256" key="1">
    <source>
        <dbReference type="ARBA" id="ARBA00004141"/>
    </source>
</evidence>
<sequence length="229" mass="24482">MSFTLLDGILIAVTLISALLAMIRGFTREVFSIISWVAAAAATYMLYDRVLPYTRTYVTDKNLSLGVTVVGIFFITLIVVSFITMRISDFVLDSKAGPLDRTLGFVFGAARGLLLMIIATLFLNFFIAPASQPAWIGHAKFKPWLDQLGNDVVAKLPEDPETGIMNRLHHGSGESDQTGANDAAAQPGNDAAAPAAPAAGNQQSQQPDDPGVSKSDQDALDRAIRNGGQ</sequence>
<accession>A0A1H9DE64</accession>
<dbReference type="PANTHER" id="PTHR36926">
    <property type="entry name" value="COLICIN V PRODUCTION PROTEIN"/>
    <property type="match status" value="1"/>
</dbReference>
<dbReference type="Proteomes" id="UP000199647">
    <property type="component" value="Unassembled WGS sequence"/>
</dbReference>
<feature type="transmembrane region" description="Helical" evidence="6">
    <location>
        <begin position="30"/>
        <end position="47"/>
    </location>
</feature>
<dbReference type="PANTHER" id="PTHR36926:SF1">
    <property type="entry name" value="COLICIN V PRODUCTION PROTEIN"/>
    <property type="match status" value="1"/>
</dbReference>
<reference evidence="7 8" key="1">
    <citation type="submission" date="2016-10" db="EMBL/GenBank/DDBJ databases">
        <authorList>
            <person name="de Groot N.N."/>
        </authorList>
    </citation>
    <scope>NUCLEOTIDE SEQUENCE [LARGE SCALE GENOMIC DNA]</scope>
    <source>
        <strain evidence="7 8">A52C2</strain>
    </source>
</reference>
<dbReference type="AlphaFoldDB" id="A0A1H9DE64"/>
<evidence type="ECO:0000256" key="5">
    <source>
        <dbReference type="SAM" id="MobiDB-lite"/>
    </source>
</evidence>
<feature type="region of interest" description="Disordered" evidence="5">
    <location>
        <begin position="163"/>
        <end position="229"/>
    </location>
</feature>
<organism evidence="7 8">
    <name type="scientific">Faunimonas pinastri</name>
    <dbReference type="NCBI Taxonomy" id="1855383"/>
    <lineage>
        <taxon>Bacteria</taxon>
        <taxon>Pseudomonadati</taxon>
        <taxon>Pseudomonadota</taxon>
        <taxon>Alphaproteobacteria</taxon>
        <taxon>Hyphomicrobiales</taxon>
        <taxon>Afifellaceae</taxon>
        <taxon>Faunimonas</taxon>
    </lineage>
</organism>
<evidence type="ECO:0000256" key="6">
    <source>
        <dbReference type="SAM" id="Phobius"/>
    </source>
</evidence>
<keyword evidence="8" id="KW-1185">Reference proteome</keyword>
<dbReference type="EMBL" id="FOFG01000002">
    <property type="protein sequence ID" value="SEQ11587.1"/>
    <property type="molecule type" value="Genomic_DNA"/>
</dbReference>
<dbReference type="InterPro" id="IPR052719">
    <property type="entry name" value="CvpA-like"/>
</dbReference>
<evidence type="ECO:0000313" key="8">
    <source>
        <dbReference type="Proteomes" id="UP000199647"/>
    </source>
</evidence>
<dbReference type="OrthoDB" id="9806894at2"/>
<protein>
    <submittedName>
        <fullName evidence="7">Membrane protein required for colicin V production</fullName>
    </submittedName>
</protein>
<feature type="compositionally biased region" description="Basic and acidic residues" evidence="5">
    <location>
        <begin position="215"/>
        <end position="229"/>
    </location>
</feature>
<feature type="transmembrane region" description="Helical" evidence="6">
    <location>
        <begin position="63"/>
        <end position="83"/>
    </location>
</feature>
<evidence type="ECO:0000256" key="3">
    <source>
        <dbReference type="ARBA" id="ARBA00022989"/>
    </source>
</evidence>
<evidence type="ECO:0000256" key="4">
    <source>
        <dbReference type="ARBA" id="ARBA00023136"/>
    </source>
</evidence>
<gene>
    <name evidence="7" type="ORF">SAMN05216548_102430</name>
</gene>
<dbReference type="STRING" id="1855383.SAMN05216548_102430"/>
<dbReference type="GO" id="GO:0009403">
    <property type="term" value="P:toxin biosynthetic process"/>
    <property type="evidence" value="ECO:0007669"/>
    <property type="project" value="InterPro"/>
</dbReference>
<dbReference type="RefSeq" id="WP_092495575.1">
    <property type="nucleotide sequence ID" value="NZ_FOFG01000002.1"/>
</dbReference>
<keyword evidence="4 6" id="KW-0472">Membrane</keyword>
<dbReference type="GO" id="GO:0016020">
    <property type="term" value="C:membrane"/>
    <property type="evidence" value="ECO:0007669"/>
    <property type="project" value="UniProtKB-SubCell"/>
</dbReference>
<dbReference type="InterPro" id="IPR003825">
    <property type="entry name" value="Colicin-V_CvpA"/>
</dbReference>
<feature type="transmembrane region" description="Helical" evidence="6">
    <location>
        <begin position="6"/>
        <end position="23"/>
    </location>
</feature>
<feature type="compositionally biased region" description="Low complexity" evidence="5">
    <location>
        <begin position="179"/>
        <end position="203"/>
    </location>
</feature>
<comment type="subcellular location">
    <subcellularLocation>
        <location evidence="1">Membrane</location>
        <topology evidence="1">Multi-pass membrane protein</topology>
    </subcellularLocation>
</comment>